<feature type="transmembrane region" description="Helical" evidence="9">
    <location>
        <begin position="237"/>
        <end position="258"/>
    </location>
</feature>
<comment type="subcellular location">
    <subcellularLocation>
        <location evidence="1">Cell membrane</location>
        <topology evidence="1">Single-pass type I membrane protein</topology>
    </subcellularLocation>
</comment>
<dbReference type="Pfam" id="PF08357">
    <property type="entry name" value="SEFIR"/>
    <property type="match status" value="1"/>
</dbReference>
<reference evidence="11" key="4">
    <citation type="submission" date="2025-09" db="UniProtKB">
        <authorList>
            <consortium name="Ensembl"/>
        </authorList>
    </citation>
    <scope>IDENTIFICATION</scope>
    <source>
        <strain evidence="11">HNI</strain>
    </source>
</reference>
<evidence type="ECO:0000256" key="8">
    <source>
        <dbReference type="ARBA" id="ARBA00023180"/>
    </source>
</evidence>
<dbReference type="InterPro" id="IPR032356">
    <property type="entry name" value="IL17R_A/B_N"/>
</dbReference>
<reference key="1">
    <citation type="journal article" date="2007" name="Nature">
        <title>The medaka draft genome and insights into vertebrate genome evolution.</title>
        <authorList>
            <person name="Kasahara M."/>
            <person name="Naruse K."/>
            <person name="Sasaki S."/>
            <person name="Nakatani Y."/>
            <person name="Qu W."/>
            <person name="Ahsan B."/>
            <person name="Yamada T."/>
            <person name="Nagayasu Y."/>
            <person name="Doi K."/>
            <person name="Kasai Y."/>
            <person name="Jindo T."/>
            <person name="Kobayashi D."/>
            <person name="Shimada A."/>
            <person name="Toyoda A."/>
            <person name="Kuroki Y."/>
            <person name="Fujiyama A."/>
            <person name="Sasaki T."/>
            <person name="Shimizu A."/>
            <person name="Asakawa S."/>
            <person name="Shimizu N."/>
            <person name="Hashimoto S."/>
            <person name="Yang J."/>
            <person name="Lee Y."/>
            <person name="Matsushima K."/>
            <person name="Sugano S."/>
            <person name="Sakaizumi M."/>
            <person name="Narita T."/>
            <person name="Ohishi K."/>
            <person name="Haga S."/>
            <person name="Ohta F."/>
            <person name="Nomoto H."/>
            <person name="Nogata K."/>
            <person name="Morishita T."/>
            <person name="Endo T."/>
            <person name="Shin-I T."/>
            <person name="Takeda H."/>
            <person name="Morishita S."/>
            <person name="Kohara Y."/>
        </authorList>
    </citation>
    <scope>NUCLEOTIDE SEQUENCE [LARGE SCALE GENOMIC DNA]</scope>
    <source>
        <strain>Hd-rR</strain>
    </source>
</reference>
<evidence type="ECO:0000256" key="3">
    <source>
        <dbReference type="ARBA" id="ARBA00022692"/>
    </source>
</evidence>
<name>A0A3P9MDD9_ORYLA</name>
<evidence type="ECO:0000256" key="6">
    <source>
        <dbReference type="ARBA" id="ARBA00023136"/>
    </source>
</evidence>
<dbReference type="GO" id="GO:0005886">
    <property type="term" value="C:plasma membrane"/>
    <property type="evidence" value="ECO:0007669"/>
    <property type="project" value="UniProtKB-SubCell"/>
</dbReference>
<dbReference type="InterPro" id="IPR039465">
    <property type="entry name" value="IL-17_rcpt-like"/>
</dbReference>
<evidence type="ECO:0000256" key="7">
    <source>
        <dbReference type="ARBA" id="ARBA00023170"/>
    </source>
</evidence>
<dbReference type="Ensembl" id="ENSORLT00020022653.1">
    <property type="protein sequence ID" value="ENSORLP00020031022.1"/>
    <property type="gene ID" value="ENSORLG00020015840.1"/>
</dbReference>
<evidence type="ECO:0000313" key="11">
    <source>
        <dbReference type="Ensembl" id="ENSORLP00020031022.1"/>
    </source>
</evidence>
<evidence type="ECO:0000256" key="2">
    <source>
        <dbReference type="ARBA" id="ARBA00022475"/>
    </source>
</evidence>
<feature type="domain" description="SEFIR" evidence="10">
    <location>
        <begin position="285"/>
        <end position="441"/>
    </location>
</feature>
<dbReference type="PROSITE" id="PS51534">
    <property type="entry name" value="SEFIR"/>
    <property type="match status" value="1"/>
</dbReference>
<keyword evidence="8" id="KW-0325">Glycoprotein</keyword>
<dbReference type="Gene3D" id="2.60.40.2150">
    <property type="entry name" value="Interleukin-17 receptor A/B, fibronectin-III-like domain 2"/>
    <property type="match status" value="1"/>
</dbReference>
<dbReference type="AlphaFoldDB" id="A0A3P9MDD9"/>
<keyword evidence="2" id="KW-1003">Cell membrane</keyword>
<evidence type="ECO:0000256" key="1">
    <source>
        <dbReference type="ARBA" id="ARBA00004251"/>
    </source>
</evidence>
<accession>A0A3P9MDD9</accession>
<evidence type="ECO:0000256" key="9">
    <source>
        <dbReference type="SAM" id="Phobius"/>
    </source>
</evidence>
<proteinExistence type="predicted"/>
<evidence type="ECO:0000256" key="5">
    <source>
        <dbReference type="ARBA" id="ARBA00022989"/>
    </source>
</evidence>
<dbReference type="PANTHER" id="PTHR15583:SF22">
    <property type="entry name" value="INTERLEUKIN-17 RECEPTOR A-LIKE"/>
    <property type="match status" value="1"/>
</dbReference>
<reference evidence="11 12" key="2">
    <citation type="submission" date="2017-04" db="EMBL/GenBank/DDBJ databases">
        <title>CpG methylation of centromeres and impact of large insertions on vertebrate speciation.</title>
        <authorList>
            <person name="Ichikawa K."/>
            <person name="Yoshimura J."/>
            <person name="Morishita S."/>
        </authorList>
    </citation>
    <scope>NUCLEOTIDE SEQUENCE</scope>
    <source>
        <strain evidence="11 12">HNI</strain>
    </source>
</reference>
<dbReference type="InterPro" id="IPR013568">
    <property type="entry name" value="SEFIR_dom"/>
</dbReference>
<dbReference type="Gene3D" id="3.40.50.11530">
    <property type="match status" value="1"/>
</dbReference>
<dbReference type="InterPro" id="IPR043046">
    <property type="entry name" value="IL17RA/B_FnIII-like_2_sf"/>
</dbReference>
<reference evidence="11" key="3">
    <citation type="submission" date="2025-08" db="UniProtKB">
        <authorList>
            <consortium name="Ensembl"/>
        </authorList>
    </citation>
    <scope>IDENTIFICATION</scope>
    <source>
        <strain evidence="11">HNI</strain>
    </source>
</reference>
<protein>
    <recommendedName>
        <fullName evidence="10">SEFIR domain-containing protein</fullName>
    </recommendedName>
</protein>
<keyword evidence="5 9" id="KW-1133">Transmembrane helix</keyword>
<keyword evidence="3 9" id="KW-0812">Transmembrane</keyword>
<dbReference type="Proteomes" id="UP000265180">
    <property type="component" value="Chromosome 6"/>
</dbReference>
<dbReference type="Gene3D" id="2.60.40.2160">
    <property type="entry name" value="Interleukin-17 receptor A/B, fibronectin-III-like domain 1"/>
    <property type="match status" value="1"/>
</dbReference>
<keyword evidence="6 9" id="KW-0472">Membrane</keyword>
<organism evidence="11 12">
    <name type="scientific">Oryzias latipes</name>
    <name type="common">Japanese rice fish</name>
    <name type="synonym">Japanese killifish</name>
    <dbReference type="NCBI Taxonomy" id="8090"/>
    <lineage>
        <taxon>Eukaryota</taxon>
        <taxon>Metazoa</taxon>
        <taxon>Chordata</taxon>
        <taxon>Craniata</taxon>
        <taxon>Vertebrata</taxon>
        <taxon>Euteleostomi</taxon>
        <taxon>Actinopterygii</taxon>
        <taxon>Neopterygii</taxon>
        <taxon>Teleostei</taxon>
        <taxon>Neoteleostei</taxon>
        <taxon>Acanthomorphata</taxon>
        <taxon>Ovalentaria</taxon>
        <taxon>Atherinomorphae</taxon>
        <taxon>Beloniformes</taxon>
        <taxon>Adrianichthyidae</taxon>
        <taxon>Oryziinae</taxon>
        <taxon>Oryzias</taxon>
    </lineage>
</organism>
<dbReference type="FunFam" id="3.40.50.11530:FF:000002">
    <property type="entry name" value="Interleukin 17 receptor A"/>
    <property type="match status" value="1"/>
</dbReference>
<dbReference type="PANTHER" id="PTHR15583">
    <property type="entry name" value="INTERLEUKIN-17 RECEPTOR"/>
    <property type="match status" value="1"/>
</dbReference>
<sequence>MADGCLDKNDTALRRFSPNDPWVTLDPREHLNSLVVNVTWTMKPDDSITAVIGTRIRIVDEMTTESVCVQYSYTFQKSLSKNEKWSFSMAVVAEPKHIYTVTVFNLPEPDYGDYRVKKQISIPGCENRIIERFRICLENVLFTSGKPKDFVIVTFKTAQHADRYQVSIQINSFTYSKNISKENRTLVNVTLEVDSWRFGACEALVIIQPFFLRCKNHCKTAEKRFNHCKDKTPLQTLTIYLVLGLLLVVSACLAYLGFQGLHTDHSNTSPSAAEEQPQILQVQERKRVLIIYSLDHPLYKNIVLKFCAFLMTKCGTEVVLDLLDSTRLAVLGSIQWLDWHKEQIENSSDKILILCSQGVQAKWRAMCGGKQVFLREDACSLAGDMVTPFFTLMLPHFIQSVSFKKYIIAYFDEICSEEDVPSPFNVTVRYKLMKEFEEVFFRILDTEKHEPGRIKQIVGLSEDKYHECPSGRALRDALEAFRVLQMEQPQWFEEELLQSSELEDGTESDDMYEYSRTMTNPMVCTMFDPVQAVNHVEAEDNFSIHEMDMHLDKKLQMCSTLEFNSNAVEHNHQLL</sequence>
<dbReference type="GO" id="GO:0030368">
    <property type="term" value="F:interleukin-17 receptor activity"/>
    <property type="evidence" value="ECO:0007669"/>
    <property type="project" value="InterPro"/>
</dbReference>
<keyword evidence="7" id="KW-0675">Receptor</keyword>
<keyword evidence="4" id="KW-0732">Signal</keyword>
<evidence type="ECO:0000256" key="4">
    <source>
        <dbReference type="ARBA" id="ARBA00022729"/>
    </source>
</evidence>
<dbReference type="InterPro" id="IPR038683">
    <property type="entry name" value="IL17RA/B_FnIII-like_1_sf"/>
</dbReference>
<evidence type="ECO:0000259" key="10">
    <source>
        <dbReference type="PROSITE" id="PS51534"/>
    </source>
</evidence>
<dbReference type="Pfam" id="PF16556">
    <property type="entry name" value="IL17R_fnIII_D1"/>
    <property type="match status" value="1"/>
</dbReference>
<evidence type="ECO:0000313" key="12">
    <source>
        <dbReference type="Proteomes" id="UP000265180"/>
    </source>
</evidence>